<dbReference type="AlphaFoldDB" id="A0A679IZY5"/>
<dbReference type="RefSeq" id="WP_339089159.1">
    <property type="nucleotide sequence ID" value="NZ_LR743507.1"/>
</dbReference>
<accession>A0A679IZY5</accession>
<organism evidence="3">
    <name type="scientific">Variovorax paradoxus</name>
    <dbReference type="NCBI Taxonomy" id="34073"/>
    <lineage>
        <taxon>Bacteria</taxon>
        <taxon>Pseudomonadati</taxon>
        <taxon>Pseudomonadota</taxon>
        <taxon>Betaproteobacteria</taxon>
        <taxon>Burkholderiales</taxon>
        <taxon>Comamonadaceae</taxon>
        <taxon>Variovorax</taxon>
    </lineage>
</organism>
<dbReference type="EMBL" id="LR743507">
    <property type="protein sequence ID" value="CAA2101861.1"/>
    <property type="molecule type" value="Genomic_DNA"/>
</dbReference>
<proteinExistence type="predicted"/>
<name>A0A679IZY5_VARPD</name>
<evidence type="ECO:0000259" key="2">
    <source>
        <dbReference type="Pfam" id="PF13466"/>
    </source>
</evidence>
<feature type="domain" description="MlaB-like STAS" evidence="2">
    <location>
        <begin position="475"/>
        <end position="550"/>
    </location>
</feature>
<feature type="region of interest" description="Disordered" evidence="1">
    <location>
        <begin position="122"/>
        <end position="146"/>
    </location>
</feature>
<dbReference type="SUPFAM" id="SSF52091">
    <property type="entry name" value="SpoIIaa-like"/>
    <property type="match status" value="1"/>
</dbReference>
<dbReference type="InterPro" id="IPR058548">
    <property type="entry name" value="MlaB-like_STAS"/>
</dbReference>
<protein>
    <recommendedName>
        <fullName evidence="2">MlaB-like STAS domain-containing protein</fullName>
    </recommendedName>
</protein>
<dbReference type="InterPro" id="IPR036513">
    <property type="entry name" value="STAS_dom_sf"/>
</dbReference>
<reference evidence="3" key="1">
    <citation type="submission" date="2019-12" db="EMBL/GenBank/DDBJ databases">
        <authorList>
            <person name="Cremers G."/>
        </authorList>
    </citation>
    <scope>NUCLEOTIDE SEQUENCE</scope>
    <source>
        <strain evidence="3">Vvax</strain>
    </source>
</reference>
<sequence>MAKEESGRLLSKVAKFVRNPLKDWSELDAPPSASDSSLPDQTYSREMLKEMIERRQRNDFVRRREFDMLRKLRQREAAAHAFDATVTPSSFNPNSASGKHDGRALTLKKIDEIEEQMSQQWWKGRGPNGETLVNAPPDAGAETLPPVHTDDLLEEPAPRVPAATAPSVQHAEPDVLDDAQLSVPAAGVPLMSSRLAHDGALEEAVIRFAHGDDAGVEAILLQALASEGAAPDDDENAPAVQRDDDRWRALFDLYRATGDAAKFAAARMRYAQRMRRMGPDWVSLEELARSVKAVTASEEAVTASGGAAHADWACPPRLAREGLVELTRALSKAGSVWTLDWRALTAVEADAASPLRVLFNHWADSPVQIRFMGSAQLLAVLSEAAPNNERSTPDVWWQLHLAALRLMHMPDDFELVALNYCITYEVSPPSWQDPRGECTSLAAPPVSRSNSVWSLLSVGGDSESFPSTDSGFAALAGDLRGESLSCWQRLDNDLRHTTAPVISCAALLRMDLAAAGTLLSWVRARDANGERVQFVDAHRLIAALFNLVGIADHATVAVRKN</sequence>
<evidence type="ECO:0000256" key="1">
    <source>
        <dbReference type="SAM" id="MobiDB-lite"/>
    </source>
</evidence>
<evidence type="ECO:0000313" key="3">
    <source>
        <dbReference type="EMBL" id="CAA2101861.1"/>
    </source>
</evidence>
<gene>
    <name evidence="3" type="ORF">VVAX_01465</name>
</gene>
<dbReference type="Pfam" id="PF13466">
    <property type="entry name" value="STAS_2"/>
    <property type="match status" value="1"/>
</dbReference>